<dbReference type="Proteomes" id="UP001078443">
    <property type="component" value="Unassembled WGS sequence"/>
</dbReference>
<evidence type="ECO:0000313" key="3">
    <source>
        <dbReference type="Proteomes" id="UP001078443"/>
    </source>
</evidence>
<dbReference type="InterPro" id="IPR036390">
    <property type="entry name" value="WH_DNA-bd_sf"/>
</dbReference>
<name>A0ABT4D249_9CLOT</name>
<keyword evidence="3" id="KW-1185">Reference proteome</keyword>
<gene>
    <name evidence="2" type="ORF">OW763_10225</name>
</gene>
<dbReference type="NCBIfam" id="TIGR00738">
    <property type="entry name" value="rrf2_super"/>
    <property type="match status" value="1"/>
</dbReference>
<dbReference type="EMBL" id="JAPQER010000003">
    <property type="protein sequence ID" value="MCY6484717.1"/>
    <property type="molecule type" value="Genomic_DNA"/>
</dbReference>
<dbReference type="PANTHER" id="PTHR33221">
    <property type="entry name" value="WINGED HELIX-TURN-HELIX TRANSCRIPTIONAL REGULATOR, RRF2 FAMILY"/>
    <property type="match status" value="1"/>
</dbReference>
<dbReference type="PROSITE" id="PS51197">
    <property type="entry name" value="HTH_RRF2_2"/>
    <property type="match status" value="1"/>
</dbReference>
<evidence type="ECO:0000256" key="1">
    <source>
        <dbReference type="ARBA" id="ARBA00023125"/>
    </source>
</evidence>
<keyword evidence="1" id="KW-0238">DNA-binding</keyword>
<dbReference type="SUPFAM" id="SSF46785">
    <property type="entry name" value="Winged helix' DNA-binding domain"/>
    <property type="match status" value="1"/>
</dbReference>
<protein>
    <submittedName>
        <fullName evidence="2">Rrf2 family transcriptional regulator</fullName>
    </submittedName>
</protein>
<evidence type="ECO:0000313" key="2">
    <source>
        <dbReference type="EMBL" id="MCY6484717.1"/>
    </source>
</evidence>
<dbReference type="InterPro" id="IPR000944">
    <property type="entry name" value="Tscrpt_reg_Rrf2"/>
</dbReference>
<dbReference type="InterPro" id="IPR036388">
    <property type="entry name" value="WH-like_DNA-bd_sf"/>
</dbReference>
<dbReference type="RefSeq" id="WP_268041018.1">
    <property type="nucleotide sequence ID" value="NZ_JAPQER010000003.1"/>
</dbReference>
<dbReference type="Gene3D" id="1.10.10.10">
    <property type="entry name" value="Winged helix-like DNA-binding domain superfamily/Winged helix DNA-binding domain"/>
    <property type="match status" value="1"/>
</dbReference>
<sequence length="145" mass="16544">MKISTKGRYGLRAMIDLAVHSSGEEPITLKSIAERQNLSERYLEQIFSALKKNELVNSIKGPQGGYIISKSMHQISVGDILRTLEGNLHIVNSEDMINDKIEECIKNNVWNKLNESIDKIVDCITLEDLVFEYNKSISQGYMYYI</sequence>
<organism evidence="2 3">
    <name type="scientific">Clostridium aestuarii</name>
    <dbReference type="NCBI Taxonomy" id="338193"/>
    <lineage>
        <taxon>Bacteria</taxon>
        <taxon>Bacillati</taxon>
        <taxon>Bacillota</taxon>
        <taxon>Clostridia</taxon>
        <taxon>Eubacteriales</taxon>
        <taxon>Clostridiaceae</taxon>
        <taxon>Clostridium</taxon>
    </lineage>
</organism>
<accession>A0ABT4D249</accession>
<reference evidence="2" key="1">
    <citation type="submission" date="2022-12" db="EMBL/GenBank/DDBJ databases">
        <authorList>
            <person name="Wang J."/>
        </authorList>
    </citation>
    <scope>NUCLEOTIDE SEQUENCE</scope>
    <source>
        <strain evidence="2">HY-45-18</strain>
    </source>
</reference>
<proteinExistence type="predicted"/>
<dbReference type="PANTHER" id="PTHR33221:SF5">
    <property type="entry name" value="HTH-TYPE TRANSCRIPTIONAL REGULATOR ISCR"/>
    <property type="match status" value="1"/>
</dbReference>
<dbReference type="Pfam" id="PF02082">
    <property type="entry name" value="Rrf2"/>
    <property type="match status" value="1"/>
</dbReference>
<comment type="caution">
    <text evidence="2">The sequence shown here is derived from an EMBL/GenBank/DDBJ whole genome shotgun (WGS) entry which is preliminary data.</text>
</comment>